<gene>
    <name evidence="2" type="ORF">LZ016_05130</name>
</gene>
<feature type="signal peptide" evidence="1">
    <location>
        <begin position="1"/>
        <end position="22"/>
    </location>
</feature>
<dbReference type="EMBL" id="JAKZHW010000001">
    <property type="protein sequence ID" value="MCH8615483.1"/>
    <property type="molecule type" value="Genomic_DNA"/>
</dbReference>
<organism evidence="2 3">
    <name type="scientific">Sphingomonas telluris</name>
    <dbReference type="NCBI Taxonomy" id="2907998"/>
    <lineage>
        <taxon>Bacteria</taxon>
        <taxon>Pseudomonadati</taxon>
        <taxon>Pseudomonadota</taxon>
        <taxon>Alphaproteobacteria</taxon>
        <taxon>Sphingomonadales</taxon>
        <taxon>Sphingomonadaceae</taxon>
        <taxon>Sphingomonas</taxon>
    </lineage>
</organism>
<keyword evidence="3" id="KW-1185">Reference proteome</keyword>
<protein>
    <submittedName>
        <fullName evidence="2">Uncharacterized protein</fullName>
    </submittedName>
</protein>
<sequence>MSTICRNALVGFAVGFATPANAHEYLTSVTSQIYQAQGTKKEIAQRANICIAQHLAGGTVDAQLIISQDLDNGIIVARNATTHGSFPVFKIRSRFTFEAREGRFRIDQTALERFNDTAGGGWGPIGKWWGSQWKSAEAAFTNSATAVAICVMKGPTKTDDW</sequence>
<evidence type="ECO:0000256" key="1">
    <source>
        <dbReference type="SAM" id="SignalP"/>
    </source>
</evidence>
<proteinExistence type="predicted"/>
<name>A0ABS9VL92_9SPHN</name>
<evidence type="ECO:0000313" key="2">
    <source>
        <dbReference type="EMBL" id="MCH8615483.1"/>
    </source>
</evidence>
<reference evidence="2 3" key="1">
    <citation type="submission" date="2022-03" db="EMBL/GenBank/DDBJ databases">
        <authorList>
            <person name="Jo J.-H."/>
            <person name="Im W.-T."/>
        </authorList>
    </citation>
    <scope>NUCLEOTIDE SEQUENCE [LARGE SCALE GENOMIC DNA]</scope>
    <source>
        <strain evidence="2 3">SM33</strain>
    </source>
</reference>
<feature type="chain" id="PRO_5046663980" evidence="1">
    <location>
        <begin position="23"/>
        <end position="161"/>
    </location>
</feature>
<accession>A0ABS9VL92</accession>
<evidence type="ECO:0000313" key="3">
    <source>
        <dbReference type="Proteomes" id="UP001203058"/>
    </source>
</evidence>
<comment type="caution">
    <text evidence="2">The sequence shown here is derived from an EMBL/GenBank/DDBJ whole genome shotgun (WGS) entry which is preliminary data.</text>
</comment>
<dbReference type="RefSeq" id="WP_241446269.1">
    <property type="nucleotide sequence ID" value="NZ_JAKZHW010000001.1"/>
</dbReference>
<keyword evidence="1" id="KW-0732">Signal</keyword>
<dbReference type="Proteomes" id="UP001203058">
    <property type="component" value="Unassembled WGS sequence"/>
</dbReference>